<name>A0A813K4Y2_POLGL</name>
<dbReference type="AlphaFoldDB" id="A0A813K4Y2"/>
<feature type="chain" id="PRO_5032720349" evidence="1">
    <location>
        <begin position="20"/>
        <end position="149"/>
    </location>
</feature>
<accession>A0A813K4Y2</accession>
<keyword evidence="1" id="KW-0732">Signal</keyword>
<comment type="caution">
    <text evidence="2">The sequence shown here is derived from an EMBL/GenBank/DDBJ whole genome shotgun (WGS) entry which is preliminary data.</text>
</comment>
<organism evidence="2 3">
    <name type="scientific">Polarella glacialis</name>
    <name type="common">Dinoflagellate</name>
    <dbReference type="NCBI Taxonomy" id="89957"/>
    <lineage>
        <taxon>Eukaryota</taxon>
        <taxon>Sar</taxon>
        <taxon>Alveolata</taxon>
        <taxon>Dinophyceae</taxon>
        <taxon>Suessiales</taxon>
        <taxon>Suessiaceae</taxon>
        <taxon>Polarella</taxon>
    </lineage>
</organism>
<reference evidence="2" key="1">
    <citation type="submission" date="2021-02" db="EMBL/GenBank/DDBJ databases">
        <authorList>
            <person name="Dougan E. K."/>
            <person name="Rhodes N."/>
            <person name="Thang M."/>
            <person name="Chan C."/>
        </authorList>
    </citation>
    <scope>NUCLEOTIDE SEQUENCE</scope>
</reference>
<feature type="signal peptide" evidence="1">
    <location>
        <begin position="1"/>
        <end position="19"/>
    </location>
</feature>
<proteinExistence type="predicted"/>
<evidence type="ECO:0000256" key="1">
    <source>
        <dbReference type="SAM" id="SignalP"/>
    </source>
</evidence>
<evidence type="ECO:0000313" key="3">
    <source>
        <dbReference type="Proteomes" id="UP000626109"/>
    </source>
</evidence>
<dbReference type="EMBL" id="CAJNNW010028660">
    <property type="protein sequence ID" value="CAE8697149.1"/>
    <property type="molecule type" value="Genomic_DNA"/>
</dbReference>
<sequence length="149" mass="16403">MSSSRVLFLALSSAFVADATLLRTSIAAEAKENPDCSPEATACRSVYFRYPHDIDGLRTFANETEACDACLRYETQNCGDWGRCTCYSAKVGGDNTNDHVNYKCKPMEGDGFQTCFNKLRDGVTTDADKYHQPVDGMSKLNINCTALID</sequence>
<dbReference type="Proteomes" id="UP000626109">
    <property type="component" value="Unassembled WGS sequence"/>
</dbReference>
<protein>
    <submittedName>
        <fullName evidence="2">Uncharacterized protein</fullName>
    </submittedName>
</protein>
<gene>
    <name evidence="2" type="ORF">PGLA2088_LOCUS30142</name>
</gene>
<evidence type="ECO:0000313" key="2">
    <source>
        <dbReference type="EMBL" id="CAE8697149.1"/>
    </source>
</evidence>